<dbReference type="Pfam" id="PF07494">
    <property type="entry name" value="Reg_prop"/>
    <property type="match status" value="1"/>
</dbReference>
<dbReference type="InterPro" id="IPR000160">
    <property type="entry name" value="GGDEF_dom"/>
</dbReference>
<dbReference type="CDD" id="cd01948">
    <property type="entry name" value="EAL"/>
    <property type="match status" value="1"/>
</dbReference>
<accession>A0AA48HI48</accession>
<protein>
    <submittedName>
        <fullName evidence="4">Diguanylate cyclase</fullName>
    </submittedName>
</protein>
<dbReference type="SUPFAM" id="SSF55785">
    <property type="entry name" value="PYP-like sensor domain (PAS domain)"/>
    <property type="match status" value="2"/>
</dbReference>
<dbReference type="InterPro" id="IPR052155">
    <property type="entry name" value="Biofilm_reg_signaling"/>
</dbReference>
<dbReference type="SUPFAM" id="SSF55073">
    <property type="entry name" value="Nucleotide cyclase"/>
    <property type="match status" value="1"/>
</dbReference>
<dbReference type="InterPro" id="IPR001610">
    <property type="entry name" value="PAC"/>
</dbReference>
<sequence length="1496" mass="170087">MSASYGDNFEANQPVTLKRISTAEGLTQGTINDIYQDNTGFIWLSTAEGLNIYNGYSVRPFETADGSLKGAYFYFVTQDKMGLFWISVSEHGLYSFNAQTNELKLHWDSSEDWNRDVLAFQFDEGTNTTWFFTSDNVLKYSHHSRSLAAEPQVLDNFLEEQFITTSETLNGYTWLGTNKGLMRFSPLSGETKLIQFSTISDPERADEYQQRIRKLITDQQGRIWVATANGLFLLTEQQLPNRDDSKPEKLFVKPVIAGQQFHDLLLEKDRILAASNKGLMEVQLDTLQSRQLLKFSNSNQDIFNDRIIKLFRDKNNNYWLASNARGVYVWNPKTQAFKNYFNSSTTGKILSSNEIWDIEEVQAGKLWIGTSNGLTFLDLEQSFSEFWFTEEAQEGLLSQVYQVAHHESLGLWLATSEGVRLFDIDTKALKPVPLANEEQRTIFEDQQSFFYIDQQEKVWLSTLDSYYLYQPDTGILQELTQLKDSVNPYFSFGFIGEVPGTHMMLLSASGQLWGVNTETLEPRLLYELESYSPQEFIYVDNWSLDSEKGLVWLSFTSNGLVALAYNDWHEVHSFKSVKAKEIDVNYGLLQDNNRRLWFSSHKGIFSYGLDNAHLMNFDLSYGLAALEYNGGAWKKLKSGELAYGGVKGLTIFDPDIIAKGQDPHRSVIIDSISLANRELASSYTDLAEQSFALQYNDAGINISFSTLGFEQQDQVQYQYSLQGKETVDYPITTDNSARFSQLPPGEYDFVVRAISPVTGFTTRPSKVQFVVAYAPWNSPLAKAGYAFVVLLIVTAIIYRRKLKQQVLLTINKELVDSEQRLRMALKSSQSEAWEWQDKNKMISFVGSANQKNMGTGQTFRQHCQQIHPDDRSEFMREWKSLFDSDSVDAFSFTYRVQQADNSYHWYRNVGQILKRNDKGKPVFISGLFTDVNEAQTAVASAMVFGEAFRNTKDWVLIIDSDFNGVMANNSFYKAFNFDLDSQVSLHDEVFNGLTDKMRKYRQIMVQMTVGEHWHGEDNIDVRSLGNRDVLINISLISIENREKNHYVVIFTDITEQKKAEEEIKLLANYDTLTKLPNRTLLLDRMEHAIQVADRNKNTLAVLFVDLDRFKQINDSLGHDYGDKLLQAVAIRLKERVRKQDTVARLGGDEFVVLLESFKDVTQVGEVAQELSHCVAETMELGEHNVSITPSIGIALYPSDARAPEELLRDADIAMYHAKKDPGKCYHFYTESMDVEVREKLQKESKIKRAQACQEFVNYYQPILDSDSGRVVGAELLLRWVTNDGIVPPNEFIPMAEQIGLIIPMTNDALRRGLSDTAGWRKVVPDFYLSINLSVTHFEQDGVAESMVSVLDEYQLPASALRVEVTESALMLHPEKAITTMQRFQSLGVQLALDDFGTGYSSFAYLKRLPLNIVKLDRSFVAGIGSDEKDETIVEAILGLAQNLGLLVVAEGVESELHEAFLKQRTCQYFQGFYYAKPMGSGDFAKFLNCNLSDGKG</sequence>
<dbReference type="KEGG" id="pmaw:MACH26_06320"/>
<dbReference type="InterPro" id="IPR013783">
    <property type="entry name" value="Ig-like_fold"/>
</dbReference>
<evidence type="ECO:0000259" key="3">
    <source>
        <dbReference type="PROSITE" id="PS50887"/>
    </source>
</evidence>
<name>A0AA48HI48_9ALTE</name>
<dbReference type="SMART" id="SM00052">
    <property type="entry name" value="EAL"/>
    <property type="match status" value="1"/>
</dbReference>
<dbReference type="SUPFAM" id="SSF141868">
    <property type="entry name" value="EAL domain-like"/>
    <property type="match status" value="1"/>
</dbReference>
<feature type="domain" description="EAL" evidence="2">
    <location>
        <begin position="1239"/>
        <end position="1491"/>
    </location>
</feature>
<dbReference type="PANTHER" id="PTHR44757">
    <property type="entry name" value="DIGUANYLATE CYCLASE DGCP"/>
    <property type="match status" value="1"/>
</dbReference>
<feature type="domain" description="GGDEF" evidence="3">
    <location>
        <begin position="1097"/>
        <end position="1231"/>
    </location>
</feature>
<evidence type="ECO:0000259" key="2">
    <source>
        <dbReference type="PROSITE" id="PS50883"/>
    </source>
</evidence>
<evidence type="ECO:0000256" key="1">
    <source>
        <dbReference type="ARBA" id="ARBA00001946"/>
    </source>
</evidence>
<dbReference type="RefSeq" id="WP_338291073.1">
    <property type="nucleotide sequence ID" value="NZ_AP027272.1"/>
</dbReference>
<evidence type="ECO:0000313" key="5">
    <source>
        <dbReference type="Proteomes" id="UP001333710"/>
    </source>
</evidence>
<dbReference type="InterPro" id="IPR043128">
    <property type="entry name" value="Rev_trsase/Diguanyl_cyclase"/>
</dbReference>
<dbReference type="SMART" id="SM00086">
    <property type="entry name" value="PAC"/>
    <property type="match status" value="2"/>
</dbReference>
<dbReference type="Gene3D" id="2.60.40.10">
    <property type="entry name" value="Immunoglobulins"/>
    <property type="match status" value="1"/>
</dbReference>
<gene>
    <name evidence="4" type="ORF">MACH26_06320</name>
</gene>
<dbReference type="Pfam" id="PF08447">
    <property type="entry name" value="PAS_3"/>
    <property type="match status" value="1"/>
</dbReference>
<dbReference type="SMART" id="SM00267">
    <property type="entry name" value="GGDEF"/>
    <property type="match status" value="1"/>
</dbReference>
<dbReference type="PROSITE" id="PS50887">
    <property type="entry name" value="GGDEF"/>
    <property type="match status" value="1"/>
</dbReference>
<dbReference type="SUPFAM" id="SSF50998">
    <property type="entry name" value="Quinoprotein alcohol dehydrogenase-like"/>
    <property type="match status" value="1"/>
</dbReference>
<keyword evidence="5" id="KW-1185">Reference proteome</keyword>
<dbReference type="InterPro" id="IPR000014">
    <property type="entry name" value="PAS"/>
</dbReference>
<dbReference type="Gene3D" id="3.30.450.20">
    <property type="entry name" value="PAS domain"/>
    <property type="match status" value="2"/>
</dbReference>
<dbReference type="InterPro" id="IPR011110">
    <property type="entry name" value="Reg_prop"/>
</dbReference>
<dbReference type="CDD" id="cd01949">
    <property type="entry name" value="GGDEF"/>
    <property type="match status" value="1"/>
</dbReference>
<dbReference type="Gene3D" id="3.20.20.450">
    <property type="entry name" value="EAL domain"/>
    <property type="match status" value="1"/>
</dbReference>
<dbReference type="PANTHER" id="PTHR44757:SF2">
    <property type="entry name" value="BIOFILM ARCHITECTURE MAINTENANCE PROTEIN MBAA"/>
    <property type="match status" value="1"/>
</dbReference>
<dbReference type="Gene3D" id="2.130.10.10">
    <property type="entry name" value="YVTN repeat-like/Quinoprotein amine dehydrogenase"/>
    <property type="match status" value="2"/>
</dbReference>
<dbReference type="InterPro" id="IPR035965">
    <property type="entry name" value="PAS-like_dom_sf"/>
</dbReference>
<dbReference type="Pfam" id="PF00563">
    <property type="entry name" value="EAL"/>
    <property type="match status" value="1"/>
</dbReference>
<dbReference type="EMBL" id="AP027272">
    <property type="protein sequence ID" value="BDX05111.1"/>
    <property type="molecule type" value="Genomic_DNA"/>
</dbReference>
<dbReference type="InterPro" id="IPR013655">
    <property type="entry name" value="PAS_fold_3"/>
</dbReference>
<dbReference type="InterPro" id="IPR001633">
    <property type="entry name" value="EAL_dom"/>
</dbReference>
<dbReference type="GO" id="GO:0003824">
    <property type="term" value="F:catalytic activity"/>
    <property type="evidence" value="ECO:0007669"/>
    <property type="project" value="UniProtKB-ARBA"/>
</dbReference>
<organism evidence="4 5">
    <name type="scientific">Planctobacterium marinum</name>
    <dbReference type="NCBI Taxonomy" id="1631968"/>
    <lineage>
        <taxon>Bacteria</taxon>
        <taxon>Pseudomonadati</taxon>
        <taxon>Pseudomonadota</taxon>
        <taxon>Gammaproteobacteria</taxon>
        <taxon>Alteromonadales</taxon>
        <taxon>Alteromonadaceae</taxon>
        <taxon>Planctobacterium</taxon>
    </lineage>
</organism>
<dbReference type="NCBIfam" id="TIGR00254">
    <property type="entry name" value="GGDEF"/>
    <property type="match status" value="1"/>
</dbReference>
<reference evidence="4" key="1">
    <citation type="submission" date="2023-01" db="EMBL/GenBank/DDBJ databases">
        <title>Complete genome sequence of Planctobacterium marinum strain Dej080120_11.</title>
        <authorList>
            <person name="Ueki S."/>
            <person name="Maruyama F."/>
        </authorList>
    </citation>
    <scope>NUCLEOTIDE SEQUENCE</scope>
    <source>
        <strain evidence="4">Dej080120_11</strain>
    </source>
</reference>
<evidence type="ECO:0000313" key="4">
    <source>
        <dbReference type="EMBL" id="BDX05111.1"/>
    </source>
</evidence>
<comment type="cofactor">
    <cofactor evidence="1">
        <name>Mg(2+)</name>
        <dbReference type="ChEBI" id="CHEBI:18420"/>
    </cofactor>
</comment>
<dbReference type="InterPro" id="IPR015943">
    <property type="entry name" value="WD40/YVTN_repeat-like_dom_sf"/>
</dbReference>
<dbReference type="InterPro" id="IPR029787">
    <property type="entry name" value="Nucleotide_cyclase"/>
</dbReference>
<dbReference type="Pfam" id="PF00990">
    <property type="entry name" value="GGDEF"/>
    <property type="match status" value="1"/>
</dbReference>
<dbReference type="InterPro" id="IPR011047">
    <property type="entry name" value="Quinoprotein_ADH-like_sf"/>
</dbReference>
<dbReference type="Proteomes" id="UP001333710">
    <property type="component" value="Chromosome"/>
</dbReference>
<dbReference type="Gene3D" id="3.30.70.270">
    <property type="match status" value="1"/>
</dbReference>
<dbReference type="PROSITE" id="PS50883">
    <property type="entry name" value="EAL"/>
    <property type="match status" value="1"/>
</dbReference>
<dbReference type="FunFam" id="3.30.70.270:FF:000001">
    <property type="entry name" value="Diguanylate cyclase domain protein"/>
    <property type="match status" value="1"/>
</dbReference>
<proteinExistence type="predicted"/>
<dbReference type="InterPro" id="IPR035919">
    <property type="entry name" value="EAL_sf"/>
</dbReference>
<dbReference type="Pfam" id="PF13426">
    <property type="entry name" value="PAS_9"/>
    <property type="match status" value="1"/>
</dbReference>